<evidence type="ECO:0000259" key="3">
    <source>
        <dbReference type="Pfam" id="PF02731"/>
    </source>
</evidence>
<accession>A0AAU9KAK2</accession>
<name>A0AAU9KAK2_9CILI</name>
<feature type="region of interest" description="Disordered" evidence="2">
    <location>
        <begin position="196"/>
        <end position="231"/>
    </location>
</feature>
<protein>
    <recommendedName>
        <fullName evidence="3">SKI-interacting protein SKIP SNW domain-containing protein</fullName>
    </recommendedName>
</protein>
<dbReference type="InterPro" id="IPR004015">
    <property type="entry name" value="SKI-int_prot_SKIP_SNW-dom"/>
</dbReference>
<feature type="compositionally biased region" description="Basic and acidic residues" evidence="2">
    <location>
        <begin position="205"/>
        <end position="231"/>
    </location>
</feature>
<evidence type="ECO:0000313" key="5">
    <source>
        <dbReference type="Proteomes" id="UP001162131"/>
    </source>
</evidence>
<evidence type="ECO:0000256" key="2">
    <source>
        <dbReference type="SAM" id="MobiDB-lite"/>
    </source>
</evidence>
<gene>
    <name evidence="4" type="ORF">BSTOLATCC_MIC63969</name>
</gene>
<sequence>MELVKKDISGYDLTRPSLEEIANNTAKTKQALEQTLNGTIIAAKVGGEPLRKTQDPYYVKHTGLDGQERIIRMHEQQTDPMECVKFSHRRVPRGQVDDHVRIERSPPRQITSKDQKNWKIPPCISNWKNSKGYTIPIEMRLSADGRYLRDTTISERFPKHSETLYQAERNAREEVSAREAIQKKLALKESLKKENQMRELAAQARAERNSLVKNEQPKKRERSSSVEEREKIRFERSREIERDRRIENAGRKVQKKDRDMERDISEKIALGQAQPTKSKLLDERLFNQNEGVDAGFGSEDEYNVYDKPLFNDRSGANIYRNIRGDREEGDAALPKGRSNPVQFERVREE</sequence>
<evidence type="ECO:0000256" key="1">
    <source>
        <dbReference type="ARBA" id="ARBA00010197"/>
    </source>
</evidence>
<proteinExistence type="inferred from homology"/>
<evidence type="ECO:0000313" key="4">
    <source>
        <dbReference type="EMBL" id="CAG9335498.1"/>
    </source>
</evidence>
<dbReference type="Pfam" id="PF02731">
    <property type="entry name" value="SKIP_SNW"/>
    <property type="match status" value="1"/>
</dbReference>
<dbReference type="Proteomes" id="UP001162131">
    <property type="component" value="Unassembled WGS sequence"/>
</dbReference>
<keyword evidence="5" id="KW-1185">Reference proteome</keyword>
<feature type="domain" description="SKI-interacting protein SKIP SNW" evidence="3">
    <location>
        <begin position="65"/>
        <end position="208"/>
    </location>
</feature>
<dbReference type="GO" id="GO:0000398">
    <property type="term" value="P:mRNA splicing, via spliceosome"/>
    <property type="evidence" value="ECO:0007669"/>
    <property type="project" value="InterPro"/>
</dbReference>
<dbReference type="InterPro" id="IPR017862">
    <property type="entry name" value="SKI-int_prot_SKIP"/>
</dbReference>
<dbReference type="AlphaFoldDB" id="A0AAU9KAK2"/>
<comment type="similarity">
    <text evidence="1">Belongs to the SNW family.</text>
</comment>
<dbReference type="GO" id="GO:0005681">
    <property type="term" value="C:spliceosomal complex"/>
    <property type="evidence" value="ECO:0007669"/>
    <property type="project" value="InterPro"/>
</dbReference>
<dbReference type="PANTHER" id="PTHR12096">
    <property type="entry name" value="NUCLEAR PROTEIN SKIP-RELATED"/>
    <property type="match status" value="1"/>
</dbReference>
<reference evidence="4" key="1">
    <citation type="submission" date="2021-09" db="EMBL/GenBank/DDBJ databases">
        <authorList>
            <consortium name="AG Swart"/>
            <person name="Singh M."/>
            <person name="Singh A."/>
            <person name="Seah K."/>
            <person name="Emmerich C."/>
        </authorList>
    </citation>
    <scope>NUCLEOTIDE SEQUENCE</scope>
    <source>
        <strain evidence="4">ATCC30299</strain>
    </source>
</reference>
<feature type="region of interest" description="Disordered" evidence="2">
    <location>
        <begin position="324"/>
        <end position="349"/>
    </location>
</feature>
<comment type="caution">
    <text evidence="4">The sequence shown here is derived from an EMBL/GenBank/DDBJ whole genome shotgun (WGS) entry which is preliminary data.</text>
</comment>
<organism evidence="4 5">
    <name type="scientific">Blepharisma stoltei</name>
    <dbReference type="NCBI Taxonomy" id="1481888"/>
    <lineage>
        <taxon>Eukaryota</taxon>
        <taxon>Sar</taxon>
        <taxon>Alveolata</taxon>
        <taxon>Ciliophora</taxon>
        <taxon>Postciliodesmatophora</taxon>
        <taxon>Heterotrichea</taxon>
        <taxon>Heterotrichida</taxon>
        <taxon>Blepharismidae</taxon>
        <taxon>Blepharisma</taxon>
    </lineage>
</organism>
<dbReference type="EMBL" id="CAJZBQ010000062">
    <property type="protein sequence ID" value="CAG9335498.1"/>
    <property type="molecule type" value="Genomic_DNA"/>
</dbReference>